<dbReference type="AlphaFoldDB" id="A0AAP0MLS4"/>
<evidence type="ECO:0000313" key="1">
    <source>
        <dbReference type="EMBL" id="KAK9214674.1"/>
    </source>
</evidence>
<reference evidence="1 2" key="1">
    <citation type="submission" date="2024-05" db="EMBL/GenBank/DDBJ databases">
        <title>Haplotype-resolved chromosome-level genome assembly of Huyou (Citrus changshanensis).</title>
        <authorList>
            <person name="Miao C."/>
            <person name="Chen W."/>
            <person name="Wu Y."/>
            <person name="Wang L."/>
            <person name="Zhao S."/>
            <person name="Grierson D."/>
            <person name="Xu C."/>
            <person name="Chen K."/>
        </authorList>
    </citation>
    <scope>NUCLEOTIDE SEQUENCE [LARGE SCALE GENOMIC DNA]</scope>
    <source>
        <strain evidence="1">01-14</strain>
        <tissue evidence="1">Leaf</tissue>
    </source>
</reference>
<accession>A0AAP0MLS4</accession>
<name>A0AAP0MLS4_9ROSI</name>
<gene>
    <name evidence="1" type="ORF">WN944_006673</name>
</gene>
<dbReference type="EMBL" id="JBCGBO010000003">
    <property type="protein sequence ID" value="KAK9214674.1"/>
    <property type="molecule type" value="Genomic_DNA"/>
</dbReference>
<comment type="caution">
    <text evidence="1">The sequence shown here is derived from an EMBL/GenBank/DDBJ whole genome shotgun (WGS) entry which is preliminary data.</text>
</comment>
<dbReference type="Proteomes" id="UP001428341">
    <property type="component" value="Unassembled WGS sequence"/>
</dbReference>
<organism evidence="1 2">
    <name type="scientific">Citrus x changshan-huyou</name>
    <dbReference type="NCBI Taxonomy" id="2935761"/>
    <lineage>
        <taxon>Eukaryota</taxon>
        <taxon>Viridiplantae</taxon>
        <taxon>Streptophyta</taxon>
        <taxon>Embryophyta</taxon>
        <taxon>Tracheophyta</taxon>
        <taxon>Spermatophyta</taxon>
        <taxon>Magnoliopsida</taxon>
        <taxon>eudicotyledons</taxon>
        <taxon>Gunneridae</taxon>
        <taxon>Pentapetalae</taxon>
        <taxon>rosids</taxon>
        <taxon>malvids</taxon>
        <taxon>Sapindales</taxon>
        <taxon>Rutaceae</taxon>
        <taxon>Aurantioideae</taxon>
        <taxon>Citrus</taxon>
    </lineage>
</organism>
<evidence type="ECO:0000313" key="2">
    <source>
        <dbReference type="Proteomes" id="UP001428341"/>
    </source>
</evidence>
<proteinExistence type="predicted"/>
<sequence>MSEPQVWLNASCCCPSYLSMSAPAAESKLFICPKSFCHNDSILFAIGTDILEQLMGNSRMHLAIPMAHPFTIATAVISTFAWHSKSNPFLFAIYEQKDLGNWILSFNIRLLAVIMSVSLL</sequence>
<keyword evidence="2" id="KW-1185">Reference proteome</keyword>
<protein>
    <submittedName>
        <fullName evidence="1">Uncharacterized protein</fullName>
    </submittedName>
</protein>